<evidence type="ECO:0000313" key="3">
    <source>
        <dbReference type="EMBL" id="KEA60092.1"/>
    </source>
</evidence>
<dbReference type="OrthoDB" id="9803333at2"/>
<accession>A0A071MGV5</accession>
<dbReference type="EMBL" id="JJOA01000007">
    <property type="protein sequence ID" value="KEA60092.1"/>
    <property type="molecule type" value="Genomic_DNA"/>
</dbReference>
<name>A0A071MGV5_9BURK</name>
<dbReference type="CDD" id="cd05233">
    <property type="entry name" value="SDR_c"/>
    <property type="match status" value="1"/>
</dbReference>
<dbReference type="GO" id="GO:0016491">
    <property type="term" value="F:oxidoreductase activity"/>
    <property type="evidence" value="ECO:0007669"/>
    <property type="project" value="UniProtKB-KW"/>
</dbReference>
<evidence type="ECO:0000256" key="1">
    <source>
        <dbReference type="ARBA" id="ARBA00006484"/>
    </source>
</evidence>
<evidence type="ECO:0008006" key="4">
    <source>
        <dbReference type="Google" id="ProtNLM"/>
    </source>
</evidence>
<dbReference type="PRINTS" id="PR00081">
    <property type="entry name" value="GDHRDH"/>
</dbReference>
<gene>
    <name evidence="3" type="ORF">DT99_08370</name>
</gene>
<organism evidence="3">
    <name type="scientific">Burkholderia cenocepacia</name>
    <dbReference type="NCBI Taxonomy" id="95486"/>
    <lineage>
        <taxon>Bacteria</taxon>
        <taxon>Pseudomonadati</taxon>
        <taxon>Pseudomonadota</taxon>
        <taxon>Betaproteobacteria</taxon>
        <taxon>Burkholderiales</taxon>
        <taxon>Burkholderiaceae</taxon>
        <taxon>Burkholderia</taxon>
        <taxon>Burkholderia cepacia complex</taxon>
    </lineage>
</organism>
<sequence length="272" mass="28273">MGIEQDWQSRSYLSEMRQDGNGFVVLGVGSGIGGEVCRAFREAGAELVCVDLKAEVAERAAAKVQGTPVVADVTRREDMERVFAIAQEKFGPRFAGVIDVVGITVPGELTGLDDPKIDAQFNLVFRHALLAMQLAAPLLAERGGGNIIVVGSLAGLRSTKRAALYGAAKAALHHLVMYASDEFGPSGVRVNGVAPGRIAASGTHQSSAEMIEKIERAIPLRRMGVPSEIAGVALFLASGLASYVTGNIIVADGGVRHVSALPSTLSALAAAA</sequence>
<dbReference type="Pfam" id="PF13561">
    <property type="entry name" value="adh_short_C2"/>
    <property type="match status" value="1"/>
</dbReference>
<dbReference type="InterPro" id="IPR036291">
    <property type="entry name" value="NAD(P)-bd_dom_sf"/>
</dbReference>
<proteinExistence type="inferred from homology"/>
<keyword evidence="2" id="KW-0560">Oxidoreductase</keyword>
<dbReference type="PANTHER" id="PTHR43669:SF3">
    <property type="entry name" value="ALCOHOL DEHYDROGENASE, PUTATIVE (AFU_ORTHOLOGUE AFUA_3G03445)-RELATED"/>
    <property type="match status" value="1"/>
</dbReference>
<dbReference type="Gene3D" id="3.40.50.720">
    <property type="entry name" value="NAD(P)-binding Rossmann-like Domain"/>
    <property type="match status" value="1"/>
</dbReference>
<protein>
    <recommendedName>
        <fullName evidence="4">SDR family oxidoreductase</fullName>
    </recommendedName>
</protein>
<dbReference type="SUPFAM" id="SSF51735">
    <property type="entry name" value="NAD(P)-binding Rossmann-fold domains"/>
    <property type="match status" value="1"/>
</dbReference>
<dbReference type="InterPro" id="IPR002347">
    <property type="entry name" value="SDR_fam"/>
</dbReference>
<comment type="caution">
    <text evidence="3">The sequence shown here is derived from an EMBL/GenBank/DDBJ whole genome shotgun (WGS) entry which is preliminary data.</text>
</comment>
<comment type="similarity">
    <text evidence="1">Belongs to the short-chain dehydrogenases/reductases (SDR) family.</text>
</comment>
<evidence type="ECO:0000256" key="2">
    <source>
        <dbReference type="ARBA" id="ARBA00023002"/>
    </source>
</evidence>
<dbReference type="PANTHER" id="PTHR43669">
    <property type="entry name" value="5-KETO-D-GLUCONATE 5-REDUCTASE"/>
    <property type="match status" value="1"/>
</dbReference>
<dbReference type="AlphaFoldDB" id="A0A071MGV5"/>
<reference evidence="3" key="1">
    <citation type="submission" date="2014-04" db="EMBL/GenBank/DDBJ databases">
        <title>In planta biocontrol of soil-borne Fusarium wilt of banana through a plant endophytic bacterium, Burkholderia cenocepacia 869T2.</title>
        <authorList>
            <person name="Ho Y.-N."/>
            <person name="Chiang H.-M."/>
            <person name="Chao C.-P."/>
            <person name="Su C.-C."/>
            <person name="Hsu H.-F."/>
            <person name="Guo C.-T."/>
            <person name="Hsieh J.-L."/>
            <person name="Huang C.-C."/>
        </authorList>
    </citation>
    <scope>NUCLEOTIDE SEQUENCE [LARGE SCALE GENOMIC DNA]</scope>
    <source>
        <strain evidence="3">869T2</strain>
    </source>
</reference>